<keyword evidence="2" id="KW-0479">Metal-binding</keyword>
<dbReference type="GO" id="GO:0046872">
    <property type="term" value="F:metal ion binding"/>
    <property type="evidence" value="ECO:0007669"/>
    <property type="project" value="UniProtKB-KW"/>
</dbReference>
<dbReference type="GO" id="GO:0005886">
    <property type="term" value="C:plasma membrane"/>
    <property type="evidence" value="ECO:0007669"/>
    <property type="project" value="TreeGrafter"/>
</dbReference>
<evidence type="ECO:0008006" key="8">
    <source>
        <dbReference type="Google" id="ProtNLM"/>
    </source>
</evidence>
<keyword evidence="4" id="KW-0408">Iron</keyword>
<dbReference type="STRING" id="2017.SAMN05444320_1221"/>
<dbReference type="Proteomes" id="UP000184501">
    <property type="component" value="Unassembled WGS sequence"/>
</dbReference>
<keyword evidence="7" id="KW-1185">Reference proteome</keyword>
<proteinExistence type="predicted"/>
<organism evidence="6 7">
    <name type="scientific">Streptoalloteichus hindustanus</name>
    <dbReference type="NCBI Taxonomy" id="2017"/>
    <lineage>
        <taxon>Bacteria</taxon>
        <taxon>Bacillati</taxon>
        <taxon>Actinomycetota</taxon>
        <taxon>Actinomycetes</taxon>
        <taxon>Pseudonocardiales</taxon>
        <taxon>Pseudonocardiaceae</taxon>
        <taxon>Streptoalloteichus</taxon>
    </lineage>
</organism>
<evidence type="ECO:0000256" key="3">
    <source>
        <dbReference type="ARBA" id="ARBA00023002"/>
    </source>
</evidence>
<keyword evidence="5" id="KW-0411">Iron-sulfur</keyword>
<name>A0A1M5Q672_STRHI</name>
<evidence type="ECO:0000256" key="1">
    <source>
        <dbReference type="ARBA" id="ARBA00022485"/>
    </source>
</evidence>
<dbReference type="PANTHER" id="PTHR43255:SF1">
    <property type="entry name" value="IRON-SULFUR-BINDING OXIDOREDUCTASE FADF-RELATED"/>
    <property type="match status" value="1"/>
</dbReference>
<dbReference type="InterPro" id="IPR051460">
    <property type="entry name" value="HdrC_iron-sulfur_subunit"/>
</dbReference>
<keyword evidence="1" id="KW-0004">4Fe-4S</keyword>
<dbReference type="AlphaFoldDB" id="A0A1M5Q672"/>
<evidence type="ECO:0000256" key="2">
    <source>
        <dbReference type="ARBA" id="ARBA00022723"/>
    </source>
</evidence>
<dbReference type="EMBL" id="FQVN01000022">
    <property type="protein sequence ID" value="SHH09380.1"/>
    <property type="molecule type" value="Genomic_DNA"/>
</dbReference>
<keyword evidence="3" id="KW-0560">Oxidoreductase</keyword>
<protein>
    <recommendedName>
        <fullName evidence="8">Cysteine-rich domain-containing protein</fullName>
    </recommendedName>
</protein>
<evidence type="ECO:0000256" key="4">
    <source>
        <dbReference type="ARBA" id="ARBA00023004"/>
    </source>
</evidence>
<dbReference type="GO" id="GO:0051539">
    <property type="term" value="F:4 iron, 4 sulfur cluster binding"/>
    <property type="evidence" value="ECO:0007669"/>
    <property type="project" value="UniProtKB-KW"/>
</dbReference>
<accession>A0A1M5Q672</accession>
<dbReference type="GO" id="GO:0016491">
    <property type="term" value="F:oxidoreductase activity"/>
    <property type="evidence" value="ECO:0007669"/>
    <property type="project" value="UniProtKB-KW"/>
</dbReference>
<evidence type="ECO:0000256" key="5">
    <source>
        <dbReference type="ARBA" id="ARBA00023014"/>
    </source>
</evidence>
<gene>
    <name evidence="6" type="ORF">SAMN05444320_1221</name>
</gene>
<reference evidence="6 7" key="1">
    <citation type="submission" date="2016-11" db="EMBL/GenBank/DDBJ databases">
        <authorList>
            <person name="Jaros S."/>
            <person name="Januszkiewicz K."/>
            <person name="Wedrychowicz H."/>
        </authorList>
    </citation>
    <scope>NUCLEOTIDE SEQUENCE [LARGE SCALE GENOMIC DNA]</scope>
    <source>
        <strain evidence="6 7">DSM 44523</strain>
    </source>
</reference>
<sequence length="78" mass="8446">MEERVGKRINLERVDEALGTGPSKIATGCPFCRVMMTDGLTTRQNERVAPGHVEILDVAQVLLRAVRRSGDGRVPASG</sequence>
<evidence type="ECO:0000313" key="6">
    <source>
        <dbReference type="EMBL" id="SHH09380.1"/>
    </source>
</evidence>
<evidence type="ECO:0000313" key="7">
    <source>
        <dbReference type="Proteomes" id="UP000184501"/>
    </source>
</evidence>
<dbReference type="PANTHER" id="PTHR43255">
    <property type="entry name" value="IRON-SULFUR-BINDING OXIDOREDUCTASE FADF-RELATED-RELATED"/>
    <property type="match status" value="1"/>
</dbReference>